<keyword evidence="2" id="KW-1185">Reference proteome</keyword>
<proteinExistence type="predicted"/>
<protein>
    <submittedName>
        <fullName evidence="1">Predicted protein</fullName>
    </submittedName>
</protein>
<gene>
    <name evidence="1" type="ORF">LACBIDRAFT_331907</name>
</gene>
<dbReference type="KEGG" id="lbc:LACBIDRAFT_331907"/>
<organism evidence="2">
    <name type="scientific">Laccaria bicolor (strain S238N-H82 / ATCC MYA-4686)</name>
    <name type="common">Bicoloured deceiver</name>
    <name type="synonym">Laccaria laccata var. bicolor</name>
    <dbReference type="NCBI Taxonomy" id="486041"/>
    <lineage>
        <taxon>Eukaryota</taxon>
        <taxon>Fungi</taxon>
        <taxon>Dikarya</taxon>
        <taxon>Basidiomycota</taxon>
        <taxon>Agaricomycotina</taxon>
        <taxon>Agaricomycetes</taxon>
        <taxon>Agaricomycetidae</taxon>
        <taxon>Agaricales</taxon>
        <taxon>Agaricineae</taxon>
        <taxon>Hydnangiaceae</taxon>
        <taxon>Laccaria</taxon>
    </lineage>
</organism>
<dbReference type="RefSeq" id="XP_001886402.1">
    <property type="nucleotide sequence ID" value="XM_001886367.1"/>
</dbReference>
<dbReference type="Proteomes" id="UP000001194">
    <property type="component" value="Unassembled WGS sequence"/>
</dbReference>
<reference evidence="1 2" key="1">
    <citation type="journal article" date="2008" name="Nature">
        <title>The genome of Laccaria bicolor provides insights into mycorrhizal symbiosis.</title>
        <authorList>
            <person name="Martin F."/>
            <person name="Aerts A."/>
            <person name="Ahren D."/>
            <person name="Brun A."/>
            <person name="Danchin E.G.J."/>
            <person name="Duchaussoy F."/>
            <person name="Gibon J."/>
            <person name="Kohler A."/>
            <person name="Lindquist E."/>
            <person name="Pereda V."/>
            <person name="Salamov A."/>
            <person name="Shapiro H.J."/>
            <person name="Wuyts J."/>
            <person name="Blaudez D."/>
            <person name="Buee M."/>
            <person name="Brokstein P."/>
            <person name="Canbaeck B."/>
            <person name="Cohen D."/>
            <person name="Courty P.E."/>
            <person name="Coutinho P.M."/>
            <person name="Delaruelle C."/>
            <person name="Detter J.C."/>
            <person name="Deveau A."/>
            <person name="DiFazio S."/>
            <person name="Duplessis S."/>
            <person name="Fraissinet-Tachet L."/>
            <person name="Lucic E."/>
            <person name="Frey-Klett P."/>
            <person name="Fourrey C."/>
            <person name="Feussner I."/>
            <person name="Gay G."/>
            <person name="Grimwood J."/>
            <person name="Hoegger P.J."/>
            <person name="Jain P."/>
            <person name="Kilaru S."/>
            <person name="Labbe J."/>
            <person name="Lin Y.C."/>
            <person name="Legue V."/>
            <person name="Le Tacon F."/>
            <person name="Marmeisse R."/>
            <person name="Melayah D."/>
            <person name="Montanini B."/>
            <person name="Muratet M."/>
            <person name="Nehls U."/>
            <person name="Niculita-Hirzel H."/>
            <person name="Oudot-Le Secq M.P."/>
            <person name="Peter M."/>
            <person name="Quesneville H."/>
            <person name="Rajashekar B."/>
            <person name="Reich M."/>
            <person name="Rouhier N."/>
            <person name="Schmutz J."/>
            <person name="Yin T."/>
            <person name="Chalot M."/>
            <person name="Henrissat B."/>
            <person name="Kuees U."/>
            <person name="Lucas S."/>
            <person name="Van de Peer Y."/>
            <person name="Podila G.K."/>
            <person name="Polle A."/>
            <person name="Pukkila P.J."/>
            <person name="Richardson P.M."/>
            <person name="Rouze P."/>
            <person name="Sanders I.R."/>
            <person name="Stajich J.E."/>
            <person name="Tunlid A."/>
            <person name="Tuskan G."/>
            <person name="Grigoriev I.V."/>
        </authorList>
    </citation>
    <scope>NUCLEOTIDE SEQUENCE [LARGE SCALE GENOMIC DNA]</scope>
    <source>
        <strain evidence="2">S238N-H82 / ATCC MYA-4686</strain>
    </source>
</reference>
<evidence type="ECO:0000313" key="2">
    <source>
        <dbReference type="Proteomes" id="UP000001194"/>
    </source>
</evidence>
<name>B0DR02_LACBS</name>
<evidence type="ECO:0000313" key="1">
    <source>
        <dbReference type="EMBL" id="EDR02979.1"/>
    </source>
</evidence>
<dbReference type="InParanoid" id="B0DR02"/>
<dbReference type="AlphaFoldDB" id="B0DR02"/>
<dbReference type="EMBL" id="DS547127">
    <property type="protein sequence ID" value="EDR02979.1"/>
    <property type="molecule type" value="Genomic_DNA"/>
</dbReference>
<dbReference type="HOGENOM" id="CLU_1611057_0_0_1"/>
<sequence length="165" mass="18329">MVVNAEHRVPGLEGGVNHIDLSKFDKSLNRGSEVGIGDINKDGGESIGHVRDEEIHVGSCWFKSKCCSFSTKQDGNICSDIKIVGLCMSLTQAMQLLYFPHVPLAMVLIKYSSSHYHYFYYAPPLLMQQIMMKKSENSSRTSGTKCEDLLQWNTSQKTSSGGFKA</sequence>
<dbReference type="GeneID" id="6082066"/>
<accession>B0DR02</accession>